<dbReference type="Gene3D" id="1.10.10.10">
    <property type="entry name" value="Winged helix-like DNA-binding domain superfamily/Winged helix DNA-binding domain"/>
    <property type="match status" value="1"/>
</dbReference>
<dbReference type="EMBL" id="CP002444">
    <property type="protein sequence ID" value="ADU96044.1"/>
    <property type="molecule type" value="Genomic_DNA"/>
</dbReference>
<keyword evidence="2" id="KW-0238">DNA-binding</keyword>
<dbReference type="InterPro" id="IPR036390">
    <property type="entry name" value="WH_DNA-bd_sf"/>
</dbReference>
<dbReference type="InterPro" id="IPR001845">
    <property type="entry name" value="HTH_ArsR_DNA-bd_dom"/>
</dbReference>
<gene>
    <name evidence="5" type="ordered locus">Theam_0070</name>
</gene>
<name>E8T339_THEA1</name>
<dbReference type="GO" id="GO:0003677">
    <property type="term" value="F:DNA binding"/>
    <property type="evidence" value="ECO:0007669"/>
    <property type="project" value="UniProtKB-KW"/>
</dbReference>
<evidence type="ECO:0000259" key="4">
    <source>
        <dbReference type="PROSITE" id="PS50987"/>
    </source>
</evidence>
<dbReference type="GO" id="GO:0003700">
    <property type="term" value="F:DNA-binding transcription factor activity"/>
    <property type="evidence" value="ECO:0007669"/>
    <property type="project" value="InterPro"/>
</dbReference>
<dbReference type="KEGG" id="tam:Theam_0070"/>
<dbReference type="InterPro" id="IPR011991">
    <property type="entry name" value="ArsR-like_HTH"/>
</dbReference>
<organism evidence="5 6">
    <name type="scientific">Thermovibrio ammonificans (strain DSM 15698 / JCM 12110 / HB-1)</name>
    <dbReference type="NCBI Taxonomy" id="648996"/>
    <lineage>
        <taxon>Bacteria</taxon>
        <taxon>Pseudomonadati</taxon>
        <taxon>Aquificota</taxon>
        <taxon>Aquificia</taxon>
        <taxon>Desulfurobacteriales</taxon>
        <taxon>Desulfurobacteriaceae</taxon>
        <taxon>Thermovibrio</taxon>
    </lineage>
</organism>
<proteinExistence type="predicted"/>
<evidence type="ECO:0000313" key="5">
    <source>
        <dbReference type="EMBL" id="ADU96044.1"/>
    </source>
</evidence>
<dbReference type="RefSeq" id="WP_013536830.1">
    <property type="nucleotide sequence ID" value="NC_014926.1"/>
</dbReference>
<dbReference type="NCBIfam" id="NF033788">
    <property type="entry name" value="HTH_metalloreg"/>
    <property type="match status" value="1"/>
</dbReference>
<sequence length="125" mass="14243">MKFERFSEAVKILGDRTRLRLIRLLMERPVFVCEASAVLGLSTPTVSVHFSKLKQFGFVKDRKEGQKVMYSLAEPPDPCLKLVLEGVLQYLRTSDEFDEDIERLKSVDISKVCPYEGGNSEEENA</sequence>
<feature type="domain" description="HTH arsR-type" evidence="4">
    <location>
        <begin position="1"/>
        <end position="95"/>
    </location>
</feature>
<dbReference type="STRING" id="648996.Theam_0070"/>
<dbReference type="PANTHER" id="PTHR33154">
    <property type="entry name" value="TRANSCRIPTIONAL REGULATOR, ARSR FAMILY"/>
    <property type="match status" value="1"/>
</dbReference>
<dbReference type="Pfam" id="PF01022">
    <property type="entry name" value="HTH_5"/>
    <property type="match status" value="1"/>
</dbReference>
<accession>E8T339</accession>
<dbReference type="SMART" id="SM00418">
    <property type="entry name" value="HTH_ARSR"/>
    <property type="match status" value="1"/>
</dbReference>
<reference evidence="5" key="1">
    <citation type="submission" date="2011-01" db="EMBL/GenBank/DDBJ databases">
        <title>Complete sequence of chromosome of Thermovibrio ammonificans HB-1.</title>
        <authorList>
            <consortium name="US DOE Joint Genome Institute"/>
            <person name="Lucas S."/>
            <person name="Copeland A."/>
            <person name="Lapidus A."/>
            <person name="Cheng J.-F."/>
            <person name="Goodwin L."/>
            <person name="Pitluck S."/>
            <person name="Davenport K."/>
            <person name="Detter J.C."/>
            <person name="Han C."/>
            <person name="Tapia R."/>
            <person name="Land M."/>
            <person name="Hauser L."/>
            <person name="Kyrpides N."/>
            <person name="Ivanova N."/>
            <person name="Ovchinnikova G."/>
            <person name="Vetriani C."/>
            <person name="Woyke T."/>
        </authorList>
    </citation>
    <scope>NUCLEOTIDE SEQUENCE [LARGE SCALE GENOMIC DNA]</scope>
    <source>
        <strain evidence="5">HB-1</strain>
    </source>
</reference>
<dbReference type="AlphaFoldDB" id="E8T339"/>
<keyword evidence="6" id="KW-1185">Reference proteome</keyword>
<dbReference type="SUPFAM" id="SSF46785">
    <property type="entry name" value="Winged helix' DNA-binding domain"/>
    <property type="match status" value="1"/>
</dbReference>
<dbReference type="CDD" id="cd00090">
    <property type="entry name" value="HTH_ARSR"/>
    <property type="match status" value="1"/>
</dbReference>
<evidence type="ECO:0000313" key="6">
    <source>
        <dbReference type="Proteomes" id="UP000006362"/>
    </source>
</evidence>
<dbReference type="OrthoDB" id="9800238at2"/>
<evidence type="ECO:0000256" key="2">
    <source>
        <dbReference type="ARBA" id="ARBA00023125"/>
    </source>
</evidence>
<dbReference type="PANTHER" id="PTHR33154:SF33">
    <property type="entry name" value="TRANSCRIPTIONAL REPRESSOR SDPR"/>
    <property type="match status" value="1"/>
</dbReference>
<dbReference type="PRINTS" id="PR00778">
    <property type="entry name" value="HTHARSR"/>
</dbReference>
<dbReference type="PROSITE" id="PS50987">
    <property type="entry name" value="HTH_ARSR_2"/>
    <property type="match status" value="1"/>
</dbReference>
<keyword evidence="1" id="KW-0805">Transcription regulation</keyword>
<protein>
    <submittedName>
        <fullName evidence="5">Regulatory protein ArsR</fullName>
    </submittedName>
</protein>
<evidence type="ECO:0000256" key="1">
    <source>
        <dbReference type="ARBA" id="ARBA00023015"/>
    </source>
</evidence>
<dbReference type="InterPro" id="IPR036388">
    <property type="entry name" value="WH-like_DNA-bd_sf"/>
</dbReference>
<evidence type="ECO:0000256" key="3">
    <source>
        <dbReference type="ARBA" id="ARBA00023163"/>
    </source>
</evidence>
<dbReference type="Proteomes" id="UP000006362">
    <property type="component" value="Chromosome"/>
</dbReference>
<dbReference type="InterPro" id="IPR051081">
    <property type="entry name" value="HTH_MetalResp_TranReg"/>
</dbReference>
<dbReference type="HOGENOM" id="CLU_097806_3_1_0"/>
<keyword evidence="3" id="KW-0804">Transcription</keyword>
<dbReference type="eggNOG" id="COG0640">
    <property type="taxonomic scope" value="Bacteria"/>
</dbReference>